<dbReference type="Gene3D" id="3.30.40.10">
    <property type="entry name" value="Zinc/RING finger domain, C3HC4 (zinc finger)"/>
    <property type="match status" value="1"/>
</dbReference>
<evidence type="ECO:0000313" key="15">
    <source>
        <dbReference type="EnsemblMetazoa" id="XP_038077214.1"/>
    </source>
</evidence>
<dbReference type="GO" id="GO:0030968">
    <property type="term" value="P:endoplasmic reticulum unfolded protein response"/>
    <property type="evidence" value="ECO:0007669"/>
    <property type="project" value="TreeGrafter"/>
</dbReference>
<dbReference type="FunFam" id="1.10.8.10:FF:000026">
    <property type="entry name" value="E3 ubiquitin-protein ligase AMFR"/>
    <property type="match status" value="1"/>
</dbReference>
<feature type="domain" description="RING-type" evidence="13">
    <location>
        <begin position="361"/>
        <end position="399"/>
    </location>
</feature>
<feature type="compositionally biased region" description="Basic and acidic residues" evidence="11">
    <location>
        <begin position="591"/>
        <end position="602"/>
    </location>
</feature>
<dbReference type="Proteomes" id="UP000887568">
    <property type="component" value="Unplaced"/>
</dbReference>
<keyword evidence="3" id="KW-0808">Transferase</keyword>
<dbReference type="SMART" id="SM00184">
    <property type="entry name" value="RING"/>
    <property type="match status" value="1"/>
</dbReference>
<dbReference type="PROSITE" id="PS51140">
    <property type="entry name" value="CUE"/>
    <property type="match status" value="1"/>
</dbReference>
<dbReference type="InterPro" id="IPR013083">
    <property type="entry name" value="Znf_RING/FYVE/PHD"/>
</dbReference>
<dbReference type="GO" id="GO:0043130">
    <property type="term" value="F:ubiquitin binding"/>
    <property type="evidence" value="ECO:0007669"/>
    <property type="project" value="InterPro"/>
</dbReference>
<keyword evidence="8 12" id="KW-1133">Transmembrane helix</keyword>
<evidence type="ECO:0000256" key="1">
    <source>
        <dbReference type="ARBA" id="ARBA00004141"/>
    </source>
</evidence>
<keyword evidence="5" id="KW-0479">Metal-binding</keyword>
<keyword evidence="4 12" id="KW-0812">Transmembrane</keyword>
<dbReference type="SUPFAM" id="SSF57850">
    <property type="entry name" value="RING/U-box"/>
    <property type="match status" value="1"/>
</dbReference>
<feature type="compositionally biased region" description="Low complexity" evidence="11">
    <location>
        <begin position="537"/>
        <end position="546"/>
    </location>
</feature>
<keyword evidence="9 12" id="KW-0472">Membrane</keyword>
<dbReference type="Pfam" id="PF25563">
    <property type="entry name" value="TPR_SYVN1_N"/>
    <property type="match status" value="1"/>
</dbReference>
<dbReference type="FunFam" id="3.30.40.10:FF:000259">
    <property type="entry name" value="E3 ubiquitin protein ligase RIN2"/>
    <property type="match status" value="1"/>
</dbReference>
<dbReference type="InterPro" id="IPR001841">
    <property type="entry name" value="Znf_RING"/>
</dbReference>
<dbReference type="GO" id="GO:0016020">
    <property type="term" value="C:membrane"/>
    <property type="evidence" value="ECO:0007669"/>
    <property type="project" value="UniProtKB-SubCell"/>
</dbReference>
<evidence type="ECO:0000256" key="7">
    <source>
        <dbReference type="ARBA" id="ARBA00022833"/>
    </source>
</evidence>
<dbReference type="Pfam" id="PF13639">
    <property type="entry name" value="zf-RING_2"/>
    <property type="match status" value="1"/>
</dbReference>
<dbReference type="CDD" id="cd14421">
    <property type="entry name" value="CUE_AMFR"/>
    <property type="match status" value="1"/>
</dbReference>
<reference evidence="15" key="1">
    <citation type="submission" date="2022-11" db="UniProtKB">
        <authorList>
            <consortium name="EnsemblMetazoa"/>
        </authorList>
    </citation>
    <scope>IDENTIFICATION</scope>
</reference>
<dbReference type="AlphaFoldDB" id="A0A914BM67"/>
<dbReference type="GO" id="GO:0006511">
    <property type="term" value="P:ubiquitin-dependent protein catabolic process"/>
    <property type="evidence" value="ECO:0007669"/>
    <property type="project" value="TreeGrafter"/>
</dbReference>
<dbReference type="EnsemblMetazoa" id="XM_038221286.1">
    <property type="protein sequence ID" value="XP_038077214.1"/>
    <property type="gene ID" value="LOC119745060"/>
</dbReference>
<dbReference type="SMART" id="SM00546">
    <property type="entry name" value="CUE"/>
    <property type="match status" value="1"/>
</dbReference>
<feature type="region of interest" description="Disordered" evidence="11">
    <location>
        <begin position="526"/>
        <end position="568"/>
    </location>
</feature>
<evidence type="ECO:0000256" key="9">
    <source>
        <dbReference type="ARBA" id="ARBA00023136"/>
    </source>
</evidence>
<feature type="transmembrane region" description="Helical" evidence="12">
    <location>
        <begin position="12"/>
        <end position="32"/>
    </location>
</feature>
<evidence type="ECO:0000313" key="16">
    <source>
        <dbReference type="Proteomes" id="UP000887568"/>
    </source>
</evidence>
<evidence type="ECO:0000259" key="14">
    <source>
        <dbReference type="PROSITE" id="PS51140"/>
    </source>
</evidence>
<dbReference type="GeneID" id="119745060"/>
<feature type="transmembrane region" description="Helical" evidence="12">
    <location>
        <begin position="101"/>
        <end position="122"/>
    </location>
</feature>
<evidence type="ECO:0000256" key="12">
    <source>
        <dbReference type="SAM" id="Phobius"/>
    </source>
</evidence>
<dbReference type="RefSeq" id="XP_038077221.1">
    <property type="nucleotide sequence ID" value="XM_038221293.1"/>
</dbReference>
<accession>A0A914BM67</accession>
<dbReference type="GO" id="GO:0008270">
    <property type="term" value="F:zinc ion binding"/>
    <property type="evidence" value="ECO:0007669"/>
    <property type="project" value="UniProtKB-KW"/>
</dbReference>
<feature type="region of interest" description="Disordered" evidence="11">
    <location>
        <begin position="406"/>
        <end position="441"/>
    </location>
</feature>
<evidence type="ECO:0000256" key="6">
    <source>
        <dbReference type="ARBA" id="ARBA00022771"/>
    </source>
</evidence>
<dbReference type="CTD" id="267"/>
<keyword evidence="7" id="KW-0862">Zinc</keyword>
<dbReference type="RefSeq" id="XP_038077214.1">
    <property type="nucleotide sequence ID" value="XM_038221286.1"/>
</dbReference>
<dbReference type="OrthoDB" id="3824970at2759"/>
<evidence type="ECO:0000256" key="3">
    <source>
        <dbReference type="ARBA" id="ARBA00022679"/>
    </source>
</evidence>
<feature type="region of interest" description="Disordered" evidence="11">
    <location>
        <begin position="673"/>
        <end position="751"/>
    </location>
</feature>
<feature type="transmembrane region" description="Helical" evidence="12">
    <location>
        <begin position="165"/>
        <end position="185"/>
    </location>
</feature>
<name>A0A914BM67_PATMI</name>
<feature type="compositionally biased region" description="Low complexity" evidence="11">
    <location>
        <begin position="738"/>
        <end position="751"/>
    </location>
</feature>
<sequence length="751" mass="83428">MPVLVLQPPSLPPLQTYIALSCLSLAWCFLYARDTLETVETAGLTNPGPDAADGSETMFGERGGAGWTGGANESHGSRYLFGIQEDDGEIVKLCRIMMADVWSVLSLINLAFCVLILLGRLVQHVVFGELRAGERQHMRDKLWKFIFYKFIIIFGVLNVQTLEEMVMWMVWFAALAFLHTLSGLCKDRFEYLSFSPSSMSWAHGKVLFLLTTIVGLCQGLILLSCYMGAMQDWNVFFFTVSEVILLELRTIYVVIRYGIHFYDLRHEGVWERRGTIMYYSDLIVELLALGVDFVHHFHMLLWGNVFLSMASLVICMELRYLYSEIQRRLKRHRNYRQVVHNMQANFPLATESELQENNDDCAICWEEMKSARKLPCNHFFHNTCLRSWLEHETSCPTCRHALNIRPTTESTNRNPAPQPPGMNAGLMEGEAGEGPAPPVRPRRGRGHFFHFDGSRIASWIPSFSVEVSHRHLLQRRAAVHTSQLNNMATQVQQMFPNYPLPVLIEDLRVTRSVEVTVDNILEGRLAAPPESVDTDNPSAPAPASMQVPPPSASPAPSSDPDTRPAVYDAPGRATMIADSVRALGLTARGADGVRHRGGDNSQHRGGMLDGGGDALRETGLDASASFAKQEGRSADLGDGPQALPGRFSKSSVERELGLKQRKDLLLEQARRRFQRRQAHSPNAAATTTSTASASTATASQSPSGSDITWPPSANQNPSSRDGAAPSGGEDERTRRRAAAYGAAIRRMTQQQ</sequence>
<keyword evidence="6 10" id="KW-0863">Zinc-finger</keyword>
<dbReference type="PANTHER" id="PTHR15067:SF5">
    <property type="entry name" value="E3 UBIQUITIN-PROTEIN LIGASE AMFR"/>
    <property type="match status" value="1"/>
</dbReference>
<evidence type="ECO:0000256" key="11">
    <source>
        <dbReference type="SAM" id="MobiDB-lite"/>
    </source>
</evidence>
<feature type="compositionally biased region" description="Polar residues" evidence="11">
    <location>
        <begin position="700"/>
        <end position="719"/>
    </location>
</feature>
<evidence type="ECO:0000259" key="13">
    <source>
        <dbReference type="PROSITE" id="PS50089"/>
    </source>
</evidence>
<feature type="compositionally biased region" description="Low complexity" evidence="11">
    <location>
        <begin position="683"/>
        <end position="699"/>
    </location>
</feature>
<dbReference type="GO" id="GO:0070936">
    <property type="term" value="P:protein K48-linked ubiquitination"/>
    <property type="evidence" value="ECO:0007669"/>
    <property type="project" value="TreeGrafter"/>
</dbReference>
<dbReference type="InterPro" id="IPR003892">
    <property type="entry name" value="CUE"/>
</dbReference>
<comment type="subcellular location">
    <subcellularLocation>
        <location evidence="1">Membrane</location>
        <topology evidence="1">Multi-pass membrane protein</topology>
    </subcellularLocation>
</comment>
<feature type="transmembrane region" description="Helical" evidence="12">
    <location>
        <begin position="206"/>
        <end position="229"/>
    </location>
</feature>
<dbReference type="OMA" id="EPFCIWT"/>
<protein>
    <recommendedName>
        <fullName evidence="17">Autocrine motility factor receptor</fullName>
    </recommendedName>
</protein>
<keyword evidence="16" id="KW-1185">Reference proteome</keyword>
<evidence type="ECO:0000256" key="8">
    <source>
        <dbReference type="ARBA" id="ARBA00022989"/>
    </source>
</evidence>
<dbReference type="GO" id="GO:0000151">
    <property type="term" value="C:ubiquitin ligase complex"/>
    <property type="evidence" value="ECO:0007669"/>
    <property type="project" value="TreeGrafter"/>
</dbReference>
<feature type="transmembrane region" description="Helical" evidence="12">
    <location>
        <begin position="142"/>
        <end position="159"/>
    </location>
</feature>
<feature type="transmembrane region" description="Helical" evidence="12">
    <location>
        <begin position="301"/>
        <end position="322"/>
    </location>
</feature>
<organism evidence="15 16">
    <name type="scientific">Patiria miniata</name>
    <name type="common">Bat star</name>
    <name type="synonym">Asterina miniata</name>
    <dbReference type="NCBI Taxonomy" id="46514"/>
    <lineage>
        <taxon>Eukaryota</taxon>
        <taxon>Metazoa</taxon>
        <taxon>Echinodermata</taxon>
        <taxon>Eleutherozoa</taxon>
        <taxon>Asterozoa</taxon>
        <taxon>Asteroidea</taxon>
        <taxon>Valvatacea</taxon>
        <taxon>Valvatida</taxon>
        <taxon>Asterinidae</taxon>
        <taxon>Patiria</taxon>
    </lineage>
</organism>
<feature type="region of interest" description="Disordered" evidence="11">
    <location>
        <begin position="590"/>
        <end position="654"/>
    </location>
</feature>
<dbReference type="Gene3D" id="1.10.8.10">
    <property type="entry name" value="DNA helicase RuvA subunit, C-terminal domain"/>
    <property type="match status" value="1"/>
</dbReference>
<dbReference type="PROSITE" id="PS50089">
    <property type="entry name" value="ZF_RING_2"/>
    <property type="match status" value="1"/>
</dbReference>
<dbReference type="Pfam" id="PF02845">
    <property type="entry name" value="CUE"/>
    <property type="match status" value="1"/>
</dbReference>
<dbReference type="PANTHER" id="PTHR15067">
    <property type="entry name" value="E3 UBIQUITIN-PROTEIN LIGASE RNF8"/>
    <property type="match status" value="1"/>
</dbReference>
<evidence type="ECO:0000256" key="10">
    <source>
        <dbReference type="PROSITE-ProRule" id="PRU00175"/>
    </source>
</evidence>
<dbReference type="GO" id="GO:0005829">
    <property type="term" value="C:cytosol"/>
    <property type="evidence" value="ECO:0007669"/>
    <property type="project" value="TreeGrafter"/>
</dbReference>
<feature type="domain" description="CUE" evidence="14">
    <location>
        <begin position="483"/>
        <end position="525"/>
    </location>
</feature>
<dbReference type="GO" id="GO:0005783">
    <property type="term" value="C:endoplasmic reticulum"/>
    <property type="evidence" value="ECO:0007669"/>
    <property type="project" value="TreeGrafter"/>
</dbReference>
<evidence type="ECO:0000256" key="4">
    <source>
        <dbReference type="ARBA" id="ARBA00022692"/>
    </source>
</evidence>
<evidence type="ECO:0000256" key="5">
    <source>
        <dbReference type="ARBA" id="ARBA00022723"/>
    </source>
</evidence>
<comment type="pathway">
    <text evidence="2">Protein modification; protein ubiquitination.</text>
</comment>
<dbReference type="InterPro" id="IPR057992">
    <property type="entry name" value="TPR_SYVN1_N"/>
</dbReference>
<feature type="compositionally biased region" description="Low complexity" evidence="11">
    <location>
        <begin position="554"/>
        <end position="565"/>
    </location>
</feature>
<dbReference type="EnsemblMetazoa" id="XM_038221293.1">
    <property type="protein sequence ID" value="XP_038077221.1"/>
    <property type="gene ID" value="LOC119745060"/>
</dbReference>
<evidence type="ECO:0008006" key="17">
    <source>
        <dbReference type="Google" id="ProtNLM"/>
    </source>
</evidence>
<evidence type="ECO:0000256" key="2">
    <source>
        <dbReference type="ARBA" id="ARBA00004906"/>
    </source>
</evidence>
<feature type="compositionally biased region" description="Polar residues" evidence="11">
    <location>
        <begin position="406"/>
        <end position="415"/>
    </location>
</feature>
<dbReference type="GO" id="GO:0061630">
    <property type="term" value="F:ubiquitin protein ligase activity"/>
    <property type="evidence" value="ECO:0007669"/>
    <property type="project" value="TreeGrafter"/>
</dbReference>
<proteinExistence type="predicted"/>
<dbReference type="CDD" id="cd16455">
    <property type="entry name" value="RING-H2_AMFR"/>
    <property type="match status" value="1"/>
</dbReference>
<feature type="transmembrane region" description="Helical" evidence="12">
    <location>
        <begin position="235"/>
        <end position="255"/>
    </location>
</feature>